<comment type="catalytic activity">
    <reaction evidence="1 13">
        <text>Hydrolysis of terminal, non-reducing alpha-D-galactose residues in alpha-D-galactosides, including galactose oligosaccharides, galactomannans and galactolipids.</text>
        <dbReference type="EC" id="3.2.1.22"/>
    </reaction>
</comment>
<dbReference type="PANTHER" id="PTHR11452:SF75">
    <property type="entry name" value="ALPHA-GALACTOSIDASE MEL1"/>
    <property type="match status" value="1"/>
</dbReference>
<comment type="caution">
    <text evidence="16">The sequence shown here is derived from an EMBL/GenBank/DDBJ whole genome shotgun (WGS) entry which is preliminary data.</text>
</comment>
<dbReference type="FunFam" id="2.60.40.1180:FF:000008">
    <property type="entry name" value="Alpha-galactosidase"/>
    <property type="match status" value="1"/>
</dbReference>
<evidence type="ECO:0000256" key="3">
    <source>
        <dbReference type="ARBA" id="ARBA00009743"/>
    </source>
</evidence>
<gene>
    <name evidence="16" type="ORF">N7452_010478</name>
</gene>
<keyword evidence="6 14" id="KW-0732">Signal</keyword>
<dbReference type="PANTHER" id="PTHR11452">
    <property type="entry name" value="ALPHA-GALACTOSIDASE/ALPHA-N-ACETYLGALACTOSAMINIDASE"/>
    <property type="match status" value="1"/>
</dbReference>
<dbReference type="InterPro" id="IPR002241">
    <property type="entry name" value="Glyco_hydro_27"/>
</dbReference>
<dbReference type="Proteomes" id="UP001147695">
    <property type="component" value="Unassembled WGS sequence"/>
</dbReference>
<evidence type="ECO:0000256" key="2">
    <source>
        <dbReference type="ARBA" id="ARBA00004613"/>
    </source>
</evidence>
<dbReference type="GO" id="GO:0000272">
    <property type="term" value="P:polysaccharide catabolic process"/>
    <property type="evidence" value="ECO:0007669"/>
    <property type="project" value="UniProtKB-KW"/>
</dbReference>
<feature type="domain" description="Alpha galactosidase C-terminal" evidence="15">
    <location>
        <begin position="327"/>
        <end position="401"/>
    </location>
</feature>
<dbReference type="EMBL" id="JAPZBQ010000005">
    <property type="protein sequence ID" value="KAJ5330088.1"/>
    <property type="molecule type" value="Genomic_DNA"/>
</dbReference>
<reference evidence="16" key="2">
    <citation type="journal article" date="2023" name="IMA Fungus">
        <title>Comparative genomic study of the Penicillium genus elucidates a diverse pangenome and 15 lateral gene transfer events.</title>
        <authorList>
            <person name="Petersen C."/>
            <person name="Sorensen T."/>
            <person name="Nielsen M.R."/>
            <person name="Sondergaard T.E."/>
            <person name="Sorensen J.L."/>
            <person name="Fitzpatrick D.A."/>
            <person name="Frisvad J.C."/>
            <person name="Nielsen K.L."/>
        </authorList>
    </citation>
    <scope>NUCLEOTIDE SEQUENCE</scope>
    <source>
        <strain evidence="16">IBT 35673</strain>
    </source>
</reference>
<keyword evidence="12" id="KW-0624">Polysaccharide degradation</keyword>
<dbReference type="GO" id="GO:0005576">
    <property type="term" value="C:extracellular region"/>
    <property type="evidence" value="ECO:0007669"/>
    <property type="project" value="UniProtKB-SubCell"/>
</dbReference>
<dbReference type="CDD" id="cd04081">
    <property type="entry name" value="CBM35_galactosidase-like"/>
    <property type="match status" value="1"/>
</dbReference>
<keyword evidence="7 13" id="KW-0378">Hydrolase</keyword>
<dbReference type="EC" id="3.2.1.22" evidence="4 13"/>
<feature type="chain" id="PRO_5040936376" description="Alpha-galactosidase" evidence="14">
    <location>
        <begin position="18"/>
        <end position="665"/>
    </location>
</feature>
<dbReference type="FunFam" id="3.20.20.70:FF:000197">
    <property type="entry name" value="Alpha-galactosidase"/>
    <property type="match status" value="1"/>
</dbReference>
<keyword evidence="11 13" id="KW-0326">Glycosidase</keyword>
<name>A0A9W9QCX6_PENBR</name>
<dbReference type="InterPro" id="IPR013785">
    <property type="entry name" value="Aldolase_TIM"/>
</dbReference>
<evidence type="ECO:0000256" key="13">
    <source>
        <dbReference type="RuleBase" id="RU361168"/>
    </source>
</evidence>
<keyword evidence="8 13" id="KW-1015">Disulfide bond</keyword>
<evidence type="ECO:0000259" key="15">
    <source>
        <dbReference type="Pfam" id="PF17801"/>
    </source>
</evidence>
<evidence type="ECO:0000256" key="9">
    <source>
        <dbReference type="ARBA" id="ARBA00023180"/>
    </source>
</evidence>
<reference evidence="16" key="1">
    <citation type="submission" date="2022-12" db="EMBL/GenBank/DDBJ databases">
        <authorList>
            <person name="Petersen C."/>
        </authorList>
    </citation>
    <scope>NUCLEOTIDE SEQUENCE</scope>
    <source>
        <strain evidence="16">IBT 35673</strain>
    </source>
</reference>
<dbReference type="Gene3D" id="2.60.40.1180">
    <property type="entry name" value="Golgi alpha-mannosidase II"/>
    <property type="match status" value="1"/>
</dbReference>
<dbReference type="InterPro" id="IPR013780">
    <property type="entry name" value="Glyco_hydro_b"/>
</dbReference>
<dbReference type="CDD" id="cd14792">
    <property type="entry name" value="GH27"/>
    <property type="match status" value="1"/>
</dbReference>
<keyword evidence="10" id="KW-0119">Carbohydrate metabolism</keyword>
<evidence type="ECO:0000256" key="11">
    <source>
        <dbReference type="ARBA" id="ARBA00023295"/>
    </source>
</evidence>
<evidence type="ECO:0000256" key="14">
    <source>
        <dbReference type="SAM" id="SignalP"/>
    </source>
</evidence>
<evidence type="ECO:0000256" key="4">
    <source>
        <dbReference type="ARBA" id="ARBA00012755"/>
    </source>
</evidence>
<dbReference type="Gene3D" id="3.20.20.70">
    <property type="entry name" value="Aldolase class I"/>
    <property type="match status" value="1"/>
</dbReference>
<dbReference type="SUPFAM" id="SSF51011">
    <property type="entry name" value="Glycosyl hydrolase domain"/>
    <property type="match status" value="1"/>
</dbReference>
<proteinExistence type="inferred from homology"/>
<dbReference type="GO" id="GO:0004557">
    <property type="term" value="F:alpha-galactosidase activity"/>
    <property type="evidence" value="ECO:0007669"/>
    <property type="project" value="UniProtKB-EC"/>
</dbReference>
<sequence length="665" mass="72069">MIQNLVLLASLSLGVDAAALWPRLDNGVANTPPMGWSSYNHYSCSPNETTIRSNAKALVDLGLDTLGYRYVGIDCGWTIADRLSNGSLTWNETLFPSGFPAIGQYIHDLGLLFGVYEDAGIKTCDTGIEQVGSLYHEEQDAATFASWNIDALKYDNCYSQEDTGYPNTDYAPSTSPRARYANMTNALNAQEKKVLFQICEWGVDFPALWAPALGHTWRIGNDIIPAWRAIFRTLNQAVPQTSFAGPGQWPDLDMMEVGNDVLTVPEEQTHFSLWAILKSPLVIGGALKDEWTEISDASLAILSNKDVIGFNQDSLGQSASLRRRWSDQEYEVWSGPLSGGRTVAAVINWADEARDLTLNLPDIGLQSAGTVKDIWNKKTSSNVKTTYTASVEPHGVILLELQDTSPEGQYVRQAFATVSGDQTRFQSIYANTTSANHTLTIQFEDPAPSEETLIVESGSHKANVPVEKSSKRTSVTFPLAAGSANQITIYSKSTVKSIQIASPAGTYYPSTSFTLSGSSKLEKCDAGFCAPVGSKIGYIAAESTAQISIPATVDGKLQSSTVSKYLEIDYINNDIALATSWGWGSSSRNLTISLNGGDPVRLEVPLTGRHSELFGPGKGWWDSSSLGILVDGWKNGSNDVVIGNDVAGDVSQTYAADFVGLRFYD</sequence>
<evidence type="ECO:0000256" key="1">
    <source>
        <dbReference type="ARBA" id="ARBA00001255"/>
    </source>
</evidence>
<organism evidence="16 17">
    <name type="scientific">Penicillium brevicompactum</name>
    <dbReference type="NCBI Taxonomy" id="5074"/>
    <lineage>
        <taxon>Eukaryota</taxon>
        <taxon>Fungi</taxon>
        <taxon>Dikarya</taxon>
        <taxon>Ascomycota</taxon>
        <taxon>Pezizomycotina</taxon>
        <taxon>Eurotiomycetes</taxon>
        <taxon>Eurotiomycetidae</taxon>
        <taxon>Eurotiales</taxon>
        <taxon>Aspergillaceae</taxon>
        <taxon>Penicillium</taxon>
    </lineage>
</organism>
<dbReference type="SUPFAM" id="SSF51445">
    <property type="entry name" value="(Trans)glycosidases"/>
    <property type="match status" value="1"/>
</dbReference>
<dbReference type="Pfam" id="PF17801">
    <property type="entry name" value="Melibiase_C"/>
    <property type="match status" value="1"/>
</dbReference>
<evidence type="ECO:0000256" key="5">
    <source>
        <dbReference type="ARBA" id="ARBA00022525"/>
    </source>
</evidence>
<evidence type="ECO:0000256" key="7">
    <source>
        <dbReference type="ARBA" id="ARBA00022801"/>
    </source>
</evidence>
<evidence type="ECO:0000256" key="6">
    <source>
        <dbReference type="ARBA" id="ARBA00022729"/>
    </source>
</evidence>
<keyword evidence="5" id="KW-0964">Secreted</keyword>
<evidence type="ECO:0000313" key="17">
    <source>
        <dbReference type="Proteomes" id="UP001147695"/>
    </source>
</evidence>
<keyword evidence="9" id="KW-0325">Glycoprotein</keyword>
<evidence type="ECO:0000313" key="16">
    <source>
        <dbReference type="EMBL" id="KAJ5330088.1"/>
    </source>
</evidence>
<evidence type="ECO:0000256" key="10">
    <source>
        <dbReference type="ARBA" id="ARBA00023277"/>
    </source>
</evidence>
<evidence type="ECO:0000256" key="8">
    <source>
        <dbReference type="ARBA" id="ARBA00023157"/>
    </source>
</evidence>
<evidence type="ECO:0000256" key="12">
    <source>
        <dbReference type="ARBA" id="ARBA00023326"/>
    </source>
</evidence>
<dbReference type="AlphaFoldDB" id="A0A9W9QCX6"/>
<dbReference type="PRINTS" id="PR00740">
    <property type="entry name" value="GLHYDRLASE27"/>
</dbReference>
<dbReference type="InterPro" id="IPR017853">
    <property type="entry name" value="GH"/>
</dbReference>
<protein>
    <recommendedName>
        <fullName evidence="4 13">Alpha-galactosidase</fullName>
        <ecNumber evidence="4 13">3.2.1.22</ecNumber>
    </recommendedName>
    <alternativeName>
        <fullName evidence="13">Melibiase</fullName>
    </alternativeName>
</protein>
<comment type="similarity">
    <text evidence="3 13">Belongs to the glycosyl hydrolase 27 family.</text>
</comment>
<dbReference type="Pfam" id="PF16499">
    <property type="entry name" value="Melibiase_2"/>
    <property type="match status" value="1"/>
</dbReference>
<comment type="subcellular location">
    <subcellularLocation>
        <location evidence="2">Secreted</location>
    </subcellularLocation>
</comment>
<dbReference type="InterPro" id="IPR041233">
    <property type="entry name" value="Melibiase_C"/>
</dbReference>
<feature type="signal peptide" evidence="14">
    <location>
        <begin position="1"/>
        <end position="17"/>
    </location>
</feature>
<accession>A0A9W9QCX6</accession>